<evidence type="ECO:0000313" key="1">
    <source>
        <dbReference type="EMBL" id="MEJ8306320.1"/>
    </source>
</evidence>
<dbReference type="EMBL" id="JBBKAR010000053">
    <property type="protein sequence ID" value="MEJ8306320.1"/>
    <property type="molecule type" value="Genomic_DNA"/>
</dbReference>
<accession>A0ACC6PH65</accession>
<proteinExistence type="predicted"/>
<organism evidence="1 2">
    <name type="scientific">Saccharibacillus sacchari</name>
    <dbReference type="NCBI Taxonomy" id="456493"/>
    <lineage>
        <taxon>Bacteria</taxon>
        <taxon>Bacillati</taxon>
        <taxon>Bacillota</taxon>
        <taxon>Bacilli</taxon>
        <taxon>Bacillales</taxon>
        <taxon>Paenibacillaceae</taxon>
        <taxon>Saccharibacillus</taxon>
    </lineage>
</organism>
<protein>
    <submittedName>
        <fullName evidence="1">MFS transporter</fullName>
    </submittedName>
</protein>
<sequence>MFAGGFSTFALLYCMQPLMPEFSRDFGLQPAAASLSLSVTTVSMAATMLVVGSLSDASGRKKVMALSLFAASLLAVLAAFSPGYTALLALRALQGAALAGVPAIAMTYLSEEVEPSSLGYAMGLYISGNSVGGMGGRIIGGVLADLFDWRASLLGIGFSGLVAALLFCRWLPASRRFRPAALSTRQIGRTLVSQLKDVRLLALYGLGFLLMGSFVTTFNYIGYVLLDRPYSLSQTWVSGIFLVYLTGTFSSTWMGRLADRIGREKTMRIGIGIIAGGALLTLAPPLVAKLFGIALLTFGFFGAHSVASSWVGRTASEHPAQASSLYLFFYYVGSSVSGTVGGVFYQHIGWPGVVAMVSVYMLIALLLCRTLVAGRSNAVSA</sequence>
<reference evidence="1" key="1">
    <citation type="submission" date="2024-03" db="EMBL/GenBank/DDBJ databases">
        <title>Whole genome sequecning of epiphytes from Marcgravia umbellata leaves.</title>
        <authorList>
            <person name="Kumar G."/>
            <person name="Savka M.A."/>
        </authorList>
    </citation>
    <scope>NUCLEOTIDE SEQUENCE</scope>
    <source>
        <strain evidence="1">RIT_BL5</strain>
    </source>
</reference>
<dbReference type="Proteomes" id="UP001380953">
    <property type="component" value="Unassembled WGS sequence"/>
</dbReference>
<evidence type="ECO:0000313" key="2">
    <source>
        <dbReference type="Proteomes" id="UP001380953"/>
    </source>
</evidence>
<gene>
    <name evidence="1" type="ORF">WKI47_20645</name>
</gene>
<comment type="caution">
    <text evidence="1">The sequence shown here is derived from an EMBL/GenBank/DDBJ whole genome shotgun (WGS) entry which is preliminary data.</text>
</comment>
<keyword evidence="2" id="KW-1185">Reference proteome</keyword>
<name>A0ACC6PH65_9BACL</name>